<dbReference type="AlphaFoldDB" id="A0A7Z7FKM0"/>
<protein>
    <submittedName>
        <fullName evidence="1">Uncharacterized protein</fullName>
    </submittedName>
</protein>
<organism evidence="1 2">
    <name type="scientific">Paraburkholderia steynii</name>
    <dbReference type="NCBI Taxonomy" id="1245441"/>
    <lineage>
        <taxon>Bacteria</taxon>
        <taxon>Pseudomonadati</taxon>
        <taxon>Pseudomonadota</taxon>
        <taxon>Betaproteobacteria</taxon>
        <taxon>Burkholderiales</taxon>
        <taxon>Burkholderiaceae</taxon>
        <taxon>Paraburkholderia</taxon>
    </lineage>
</organism>
<evidence type="ECO:0000313" key="2">
    <source>
        <dbReference type="Proteomes" id="UP000198900"/>
    </source>
</evidence>
<comment type="caution">
    <text evidence="1">The sequence shown here is derived from an EMBL/GenBank/DDBJ whole genome shotgun (WGS) entry which is preliminary data.</text>
</comment>
<keyword evidence="2" id="KW-1185">Reference proteome</keyword>
<gene>
    <name evidence="1" type="ORF">SAMN04487926_12750</name>
</gene>
<sequence length="125" mass="13766">MDSRHSARKASDSEVDGQVTLLTLLVALHLLVFAEARTWLPPAQAVDAMRRWYLGDATVLDVLRRVTISSRALPIAIRLAKSHGCLLDPDGMHAVFDSQPSIDADSVQYRLIRRACEAALLSGWS</sequence>
<dbReference type="EMBL" id="FNDI01000027">
    <property type="protein sequence ID" value="SDI92278.1"/>
    <property type="molecule type" value="Genomic_DNA"/>
</dbReference>
<accession>A0A7Z7FKM0</accession>
<proteinExistence type="predicted"/>
<name>A0A7Z7FKM0_9BURK</name>
<dbReference type="Proteomes" id="UP000198900">
    <property type="component" value="Unassembled WGS sequence"/>
</dbReference>
<reference evidence="1" key="1">
    <citation type="submission" date="2016-10" db="EMBL/GenBank/DDBJ databases">
        <authorList>
            <person name="Varghese N."/>
            <person name="Submissions S."/>
        </authorList>
    </citation>
    <scope>NUCLEOTIDE SEQUENCE [LARGE SCALE GENOMIC DNA]</scope>
    <source>
        <strain evidence="1">YR281</strain>
    </source>
</reference>
<dbReference type="RefSeq" id="WP_091787018.1">
    <property type="nucleotide sequence ID" value="NZ_FNDI01000027.1"/>
</dbReference>
<evidence type="ECO:0000313" key="1">
    <source>
        <dbReference type="EMBL" id="SDI92278.1"/>
    </source>
</evidence>